<dbReference type="OMA" id="CFVSPAC"/>
<dbReference type="GO" id="GO:0040029">
    <property type="term" value="P:epigenetic regulation of gene expression"/>
    <property type="evidence" value="ECO:0007669"/>
    <property type="project" value="TreeGrafter"/>
</dbReference>
<dbReference type="EMBL" id="CAFZ01000181">
    <property type="protein sequence ID" value="CCA72749.1"/>
    <property type="molecule type" value="Genomic_DNA"/>
</dbReference>
<evidence type="ECO:0000256" key="3">
    <source>
        <dbReference type="ARBA" id="ARBA00012111"/>
    </source>
</evidence>
<accession>G4TN65</accession>
<dbReference type="InParanoid" id="G4TN65"/>
<evidence type="ECO:0000313" key="13">
    <source>
        <dbReference type="Proteomes" id="UP000007148"/>
    </source>
</evidence>
<keyword evidence="6" id="KW-0156">Chromatin regulator</keyword>
<evidence type="ECO:0000256" key="9">
    <source>
        <dbReference type="ARBA" id="ARBA00023242"/>
    </source>
</evidence>
<proteinExistence type="inferred from homology"/>
<evidence type="ECO:0000256" key="6">
    <source>
        <dbReference type="ARBA" id="ARBA00022853"/>
    </source>
</evidence>
<dbReference type="GO" id="GO:0141221">
    <property type="term" value="F:histone deacetylase activity, hydrolytic mechanism"/>
    <property type="evidence" value="ECO:0007669"/>
    <property type="project" value="UniProtKB-EC"/>
</dbReference>
<keyword evidence="8" id="KW-0804">Transcription</keyword>
<reference evidence="12 13" key="1">
    <citation type="journal article" date="2011" name="PLoS Pathog.">
        <title>Endophytic Life Strategies Decoded by Genome and Transcriptome Analyses of the Mutualistic Root Symbiont Piriformospora indica.</title>
        <authorList>
            <person name="Zuccaro A."/>
            <person name="Lahrmann U."/>
            <person name="Guldener U."/>
            <person name="Langen G."/>
            <person name="Pfiffi S."/>
            <person name="Biedenkopf D."/>
            <person name="Wong P."/>
            <person name="Samans B."/>
            <person name="Grimm C."/>
            <person name="Basiewicz M."/>
            <person name="Murat C."/>
            <person name="Martin F."/>
            <person name="Kogel K.H."/>
        </authorList>
    </citation>
    <scope>NUCLEOTIDE SEQUENCE [LARGE SCALE GENOMIC DNA]</scope>
    <source>
        <strain evidence="12 13">DSM 11827</strain>
    </source>
</reference>
<evidence type="ECO:0000256" key="2">
    <source>
        <dbReference type="ARBA" id="ARBA00007738"/>
    </source>
</evidence>
<protein>
    <recommendedName>
        <fullName evidence="3">histone deacetylase</fullName>
        <ecNumber evidence="3">3.5.1.98</ecNumber>
    </recommendedName>
</protein>
<keyword evidence="13" id="KW-1185">Reference proteome</keyword>
<dbReference type="InterPro" id="IPR023696">
    <property type="entry name" value="Ureohydrolase_dom_sf"/>
</dbReference>
<keyword evidence="4" id="KW-0678">Repressor</keyword>
<comment type="caution">
    <text evidence="12">The sequence shown here is derived from an EMBL/GenBank/DDBJ whole genome shotgun (WGS) entry which is preliminary data.</text>
</comment>
<dbReference type="InterPro" id="IPR019154">
    <property type="entry name" value="Arb2-like_domain"/>
</dbReference>
<evidence type="ECO:0000259" key="11">
    <source>
        <dbReference type="Pfam" id="PF09757"/>
    </source>
</evidence>
<evidence type="ECO:0000256" key="7">
    <source>
        <dbReference type="ARBA" id="ARBA00023015"/>
    </source>
</evidence>
<dbReference type="Proteomes" id="UP000007148">
    <property type="component" value="Unassembled WGS sequence"/>
</dbReference>
<evidence type="ECO:0000256" key="8">
    <source>
        <dbReference type="ARBA" id="ARBA00023163"/>
    </source>
</evidence>
<evidence type="ECO:0000313" key="12">
    <source>
        <dbReference type="EMBL" id="CCA72749.1"/>
    </source>
</evidence>
<dbReference type="eggNOG" id="KOG1343">
    <property type="taxonomic scope" value="Eukaryota"/>
</dbReference>
<dbReference type="OrthoDB" id="424012at2759"/>
<dbReference type="GO" id="GO:0000118">
    <property type="term" value="C:histone deacetylase complex"/>
    <property type="evidence" value="ECO:0007669"/>
    <property type="project" value="TreeGrafter"/>
</dbReference>
<evidence type="ECO:0000256" key="4">
    <source>
        <dbReference type="ARBA" id="ARBA00022491"/>
    </source>
</evidence>
<dbReference type="PANTHER" id="PTHR10625">
    <property type="entry name" value="HISTONE DEACETYLASE HDAC1-RELATED"/>
    <property type="match status" value="1"/>
</dbReference>
<sequence length="698" mass="76956">MSMQDSMDIDTPVPLVPIKYVNNRVQFTIRRSSSAPDLGKKTREDYHSKKTGYIYESAMLAHVHPTEDHPEQPARILVIFQEMQAEGLITRARSIPFNPVLRREALLVHSEDHWNKVEQIAQMTRENILESVAYYEGLSLYVSPATTHAAKLSCGGVIEACRAVASGTIRNCFAIVRPPGHHAEPDEHMGFCFFNNCAVAARAMQVERKAKKVLILDWDVHHGNGTQKAFLDDPTVLYISLHRFDIYPGGQFGAVTSCGEGPGLGYSVNIAWPGGGMGDADYLYAFQKVVMPIAVEFAPDLVIVSAGFDAARGDDLGECDVTPAGYAHMTHMLSSLANGKLVVALEGGYNLDSIRNSAVAVMRVLMGEAPPYLLPMVASKAATETVYQTARVHARYWNNLNAPPLDARAIEDSPISTDIPTLLKEYRARQLYTHCELYRIPIADQELKSSFEGLALCSNDIMTARKMIFLIHNFGDLHIETLGEASCDIDLEKSYIMDASEQLVQWARRSGFSFIDLNVFFNASAYLASSKESRREAIALQRKMITYIWDNYVELLDDDCKVYLVAYAGASYPLSELFRSRDLTKRLAGVVQIVGQSQEPATLKHHSEAYDWFVKNSVIYTGFDPSDMATFSQRAGIGRAQSLSSNGGSIRGASVMQKCIPHLDELIKSGRPFGAPVPDAGVADLSGLSNGAAMYHIG</sequence>
<dbReference type="STRING" id="1109443.G4TN65"/>
<dbReference type="FunCoup" id="G4TN65">
    <property type="interactions" value="55"/>
</dbReference>
<evidence type="ECO:0000259" key="10">
    <source>
        <dbReference type="Pfam" id="PF00850"/>
    </source>
</evidence>
<evidence type="ECO:0000256" key="5">
    <source>
        <dbReference type="ARBA" id="ARBA00022801"/>
    </source>
</evidence>
<feature type="domain" description="Histone deacetylase" evidence="10">
    <location>
        <begin position="69"/>
        <end position="364"/>
    </location>
</feature>
<dbReference type="Gene3D" id="3.40.800.20">
    <property type="entry name" value="Histone deacetylase domain"/>
    <property type="match status" value="1"/>
</dbReference>
<keyword evidence="5" id="KW-0378">Hydrolase</keyword>
<dbReference type="Pfam" id="PF09757">
    <property type="entry name" value="Arb2-like"/>
    <property type="match status" value="1"/>
</dbReference>
<dbReference type="AlphaFoldDB" id="G4TN65"/>
<dbReference type="InterPro" id="IPR000286">
    <property type="entry name" value="HDACs"/>
</dbReference>
<keyword evidence="9" id="KW-0539">Nucleus</keyword>
<dbReference type="HOGENOM" id="CLU_007727_4_3_1"/>
<dbReference type="EC" id="3.5.1.98" evidence="3"/>
<dbReference type="Pfam" id="PF00850">
    <property type="entry name" value="Hist_deacetyl"/>
    <property type="match status" value="1"/>
</dbReference>
<dbReference type="PANTHER" id="PTHR10625:SF5">
    <property type="entry name" value="HISTONE DEACETYLASE"/>
    <property type="match status" value="1"/>
</dbReference>
<comment type="subcellular location">
    <subcellularLocation>
        <location evidence="1">Nucleus</location>
    </subcellularLocation>
</comment>
<organism evidence="12 13">
    <name type="scientific">Serendipita indica (strain DSM 11827)</name>
    <name type="common">Root endophyte fungus</name>
    <name type="synonym">Piriformospora indica</name>
    <dbReference type="NCBI Taxonomy" id="1109443"/>
    <lineage>
        <taxon>Eukaryota</taxon>
        <taxon>Fungi</taxon>
        <taxon>Dikarya</taxon>
        <taxon>Basidiomycota</taxon>
        <taxon>Agaricomycotina</taxon>
        <taxon>Agaricomycetes</taxon>
        <taxon>Sebacinales</taxon>
        <taxon>Serendipitaceae</taxon>
        <taxon>Serendipita</taxon>
    </lineage>
</organism>
<dbReference type="PRINTS" id="PR01270">
    <property type="entry name" value="HDASUPER"/>
</dbReference>
<feature type="domain" description="Arb2-like" evidence="11">
    <location>
        <begin position="422"/>
        <end position="621"/>
    </location>
</feature>
<keyword evidence="7" id="KW-0805">Transcription regulation</keyword>
<dbReference type="SUPFAM" id="SSF52768">
    <property type="entry name" value="Arginase/deacetylase"/>
    <property type="match status" value="1"/>
</dbReference>
<comment type="similarity">
    <text evidence="2">Belongs to the histone deacetylase family. HD type 2 subfamily.</text>
</comment>
<name>G4TN65_SERID</name>
<gene>
    <name evidence="12" type="ORF">PIIN_06687</name>
</gene>
<dbReference type="InterPro" id="IPR037138">
    <property type="entry name" value="His_deacetylse_dom_sf"/>
</dbReference>
<dbReference type="InterPro" id="IPR023801">
    <property type="entry name" value="His_deacetylse_dom"/>
</dbReference>
<evidence type="ECO:0000256" key="1">
    <source>
        <dbReference type="ARBA" id="ARBA00004123"/>
    </source>
</evidence>